<feature type="transmembrane region" description="Helical" evidence="5">
    <location>
        <begin position="115"/>
        <end position="132"/>
    </location>
</feature>
<evidence type="ECO:0000313" key="9">
    <source>
        <dbReference type="Proteomes" id="UP000315217"/>
    </source>
</evidence>
<dbReference type="PANTHER" id="PTHR23528:SF1">
    <property type="entry name" value="MAJOR FACILITATOR SUPERFAMILY (MFS) PROFILE DOMAIN-CONTAINING PROTEIN"/>
    <property type="match status" value="1"/>
</dbReference>
<evidence type="ECO:0000313" key="8">
    <source>
        <dbReference type="EMBL" id="TMJ13324.1"/>
    </source>
</evidence>
<evidence type="ECO:0000256" key="5">
    <source>
        <dbReference type="SAM" id="Phobius"/>
    </source>
</evidence>
<evidence type="ECO:0000256" key="3">
    <source>
        <dbReference type="ARBA" id="ARBA00022989"/>
    </source>
</evidence>
<dbReference type="GO" id="GO:0005886">
    <property type="term" value="C:plasma membrane"/>
    <property type="evidence" value="ECO:0007669"/>
    <property type="project" value="UniProtKB-SubCell"/>
</dbReference>
<evidence type="ECO:0000256" key="4">
    <source>
        <dbReference type="ARBA" id="ARBA00023136"/>
    </source>
</evidence>
<proteinExistence type="predicted"/>
<dbReference type="Gene3D" id="1.20.1250.20">
    <property type="entry name" value="MFS general substrate transporter like domains"/>
    <property type="match status" value="1"/>
</dbReference>
<feature type="transmembrane region" description="Helical" evidence="5">
    <location>
        <begin position="357"/>
        <end position="377"/>
    </location>
</feature>
<dbReference type="Proteomes" id="UP000315217">
    <property type="component" value="Unassembled WGS sequence"/>
</dbReference>
<dbReference type="InterPro" id="IPR011701">
    <property type="entry name" value="MFS"/>
</dbReference>
<dbReference type="PROSITE" id="PS50850">
    <property type="entry name" value="MFS"/>
    <property type="match status" value="1"/>
</dbReference>
<accession>A0A537LKQ6</accession>
<feature type="transmembrane region" description="Helical" evidence="5">
    <location>
        <begin position="70"/>
        <end position="94"/>
    </location>
</feature>
<dbReference type="InterPro" id="IPR036259">
    <property type="entry name" value="MFS_trans_sf"/>
</dbReference>
<feature type="domain" description="Major facilitator superfamily (MFS) profile" evidence="6">
    <location>
        <begin position="46"/>
        <end position="442"/>
    </location>
</feature>
<feature type="transmembrane region" description="Helical" evidence="5">
    <location>
        <begin position="204"/>
        <end position="224"/>
    </location>
</feature>
<feature type="transmembrane region" description="Helical" evidence="5">
    <location>
        <begin position="264"/>
        <end position="283"/>
    </location>
</feature>
<dbReference type="GO" id="GO:0022857">
    <property type="term" value="F:transmembrane transporter activity"/>
    <property type="evidence" value="ECO:0007669"/>
    <property type="project" value="InterPro"/>
</dbReference>
<feature type="transmembrane region" description="Helical" evidence="5">
    <location>
        <begin position="138"/>
        <end position="157"/>
    </location>
</feature>
<dbReference type="InterPro" id="IPR020846">
    <property type="entry name" value="MFS_dom"/>
</dbReference>
<feature type="transmembrane region" description="Helical" evidence="5">
    <location>
        <begin position="414"/>
        <end position="439"/>
    </location>
</feature>
<comment type="subcellular location">
    <subcellularLocation>
        <location evidence="1">Cell membrane</location>
        <topology evidence="1">Multi-pass membrane protein</topology>
    </subcellularLocation>
</comment>
<reference evidence="9 10" key="1">
    <citation type="journal article" date="2019" name="Nat. Microbiol.">
        <title>Mediterranean grassland soil C-N compound turnover is dependent on rainfall and depth, and is mediated by genomically divergent microorganisms.</title>
        <authorList>
            <person name="Diamond S."/>
            <person name="Andeer P.F."/>
            <person name="Li Z."/>
            <person name="Crits-Christoph A."/>
            <person name="Burstein D."/>
            <person name="Anantharaman K."/>
            <person name="Lane K.R."/>
            <person name="Thomas B.C."/>
            <person name="Pan C."/>
            <person name="Northen T.R."/>
            <person name="Banfield J.F."/>
        </authorList>
    </citation>
    <scope>NUCLEOTIDE SEQUENCE [LARGE SCALE GENOMIC DNA]</scope>
    <source>
        <strain evidence="8">NP_1</strain>
        <strain evidence="7">NP_2</strain>
    </source>
</reference>
<dbReference type="EMBL" id="VBAI01000008">
    <property type="protein sequence ID" value="TMJ13324.1"/>
    <property type="molecule type" value="Genomic_DNA"/>
</dbReference>
<evidence type="ECO:0000256" key="1">
    <source>
        <dbReference type="ARBA" id="ARBA00004651"/>
    </source>
</evidence>
<feature type="transmembrane region" description="Helical" evidence="5">
    <location>
        <begin position="303"/>
        <end position="322"/>
    </location>
</feature>
<dbReference type="Pfam" id="PF07690">
    <property type="entry name" value="MFS_1"/>
    <property type="match status" value="1"/>
</dbReference>
<feature type="transmembrane region" description="Helical" evidence="5">
    <location>
        <begin position="178"/>
        <end position="198"/>
    </location>
</feature>
<dbReference type="EMBL" id="VBAJ01000091">
    <property type="protein sequence ID" value="TMJ08584.1"/>
    <property type="molecule type" value="Genomic_DNA"/>
</dbReference>
<dbReference type="SUPFAM" id="SSF103473">
    <property type="entry name" value="MFS general substrate transporter"/>
    <property type="match status" value="1"/>
</dbReference>
<name>A0A537LKQ6_9BACT</name>
<dbReference type="Proteomes" id="UP000318661">
    <property type="component" value="Unassembled WGS sequence"/>
</dbReference>
<sequence length="443" mass="47026">MRAGEKQGSSKGPAPGRCINGFVMPTAAQMAATSHAPSAPPWWVPRTCAIGLAYFSGQMGAALYNAYLPIFYGAFVASNLLIGVVMIIDNIASLTLQPYFAGLSDRVDTRLGRRVPFLLAGIPVAALFFLLIPRARSFWPLLGATIMVNVGGAVFNSPGYALMPDITPRPLRGRANGILNLMGGLGALVAFFALSSLYRRSRTLPFDVASGLLVTALVVILLTIRERRVSLLYRPGGAAPAPDNVEVGRLLPAARMLVQKPNRAIFWLMLGALAWVAAVNGVQNMFTRYGVQYLKLDPSAATFLLGFFAVAFIAFSVPAGIIGDRMGRLKAIRLGGAVTLAVFASVSYIRAPMLYRALLIVGGLGWALVITNAYPFLVDRVPPRQTGTFTGLWNAALALAGLISPPVYGLVVDAFGFGAFFIPGVVFMAAGLVSTLGIIEGDN</sequence>
<feature type="transmembrane region" description="Helical" evidence="5">
    <location>
        <begin position="389"/>
        <end position="408"/>
    </location>
</feature>
<evidence type="ECO:0000313" key="7">
    <source>
        <dbReference type="EMBL" id="TMJ08584.1"/>
    </source>
</evidence>
<evidence type="ECO:0000256" key="2">
    <source>
        <dbReference type="ARBA" id="ARBA00022692"/>
    </source>
</evidence>
<dbReference type="PANTHER" id="PTHR23528">
    <property type="match status" value="1"/>
</dbReference>
<feature type="transmembrane region" description="Helical" evidence="5">
    <location>
        <begin position="334"/>
        <end position="351"/>
    </location>
</feature>
<comment type="caution">
    <text evidence="7">The sequence shown here is derived from an EMBL/GenBank/DDBJ whole genome shotgun (WGS) entry which is preliminary data.</text>
</comment>
<keyword evidence="2 5" id="KW-0812">Transmembrane</keyword>
<evidence type="ECO:0000259" key="6">
    <source>
        <dbReference type="PROSITE" id="PS50850"/>
    </source>
</evidence>
<gene>
    <name evidence="8" type="ORF">E6G98_00620</name>
    <name evidence="7" type="ORF">E6G99_04205</name>
</gene>
<organism evidence="7 10">
    <name type="scientific">Candidatus Segetimicrobium genomatis</name>
    <dbReference type="NCBI Taxonomy" id="2569760"/>
    <lineage>
        <taxon>Bacteria</taxon>
        <taxon>Bacillati</taxon>
        <taxon>Candidatus Sysuimicrobiota</taxon>
        <taxon>Candidatus Sysuimicrobiia</taxon>
        <taxon>Candidatus Sysuimicrobiales</taxon>
        <taxon>Candidatus Segetimicrobiaceae</taxon>
        <taxon>Candidatus Segetimicrobium</taxon>
    </lineage>
</organism>
<evidence type="ECO:0000313" key="10">
    <source>
        <dbReference type="Proteomes" id="UP000318661"/>
    </source>
</evidence>
<keyword evidence="4 5" id="KW-0472">Membrane</keyword>
<protein>
    <submittedName>
        <fullName evidence="7">SLC45 family MFS transporter</fullName>
    </submittedName>
</protein>
<dbReference type="AlphaFoldDB" id="A0A537LKQ6"/>
<keyword evidence="3 5" id="KW-1133">Transmembrane helix</keyword>